<dbReference type="CDD" id="cd07185">
    <property type="entry name" value="OmpA_C-like"/>
    <property type="match status" value="1"/>
</dbReference>
<keyword evidence="5" id="KW-1185">Reference proteome</keyword>
<dbReference type="Gene3D" id="3.30.1330.60">
    <property type="entry name" value="OmpA-like domain"/>
    <property type="match status" value="1"/>
</dbReference>
<dbReference type="GO" id="GO:0016020">
    <property type="term" value="C:membrane"/>
    <property type="evidence" value="ECO:0007669"/>
    <property type="project" value="UniProtKB-UniRule"/>
</dbReference>
<protein>
    <submittedName>
        <fullName evidence="4">Putative lipoprotein YiaD</fullName>
    </submittedName>
</protein>
<dbReference type="InterPro" id="IPR036737">
    <property type="entry name" value="OmpA-like_sf"/>
</dbReference>
<organism evidence="4 5">
    <name type="scientific">Photorhabdus australis subsp. thailandensis</name>
    <dbReference type="NCBI Taxonomy" id="2805096"/>
    <lineage>
        <taxon>Bacteria</taxon>
        <taxon>Pseudomonadati</taxon>
        <taxon>Pseudomonadota</taxon>
        <taxon>Gammaproteobacteria</taxon>
        <taxon>Enterobacterales</taxon>
        <taxon>Morganellaceae</taxon>
        <taxon>Photorhabdus</taxon>
    </lineage>
</organism>
<dbReference type="InterPro" id="IPR006665">
    <property type="entry name" value="OmpA-like"/>
</dbReference>
<dbReference type="PANTHER" id="PTHR30329">
    <property type="entry name" value="STATOR ELEMENT OF FLAGELLAR MOTOR COMPLEX"/>
    <property type="match status" value="1"/>
</dbReference>
<keyword evidence="1 2" id="KW-0472">Membrane</keyword>
<reference evidence="4 5" key="1">
    <citation type="submission" date="2015-12" db="EMBL/GenBank/DDBJ databases">
        <title>Genome comparisons provide insights into the role of secondary metabolites in the pathogenic phase of the Photorhabdus life cycle.</title>
        <authorList>
            <person name="Tobias N.J."/>
            <person name="Mishra B."/>
            <person name="Gupta D.K."/>
            <person name="Thines M."/>
            <person name="Stinear T.P."/>
            <person name="Bode H.B."/>
        </authorList>
    </citation>
    <scope>NUCLEOTIDE SEQUENCE [LARGE SCALE GENOMIC DNA]</scope>
    <source>
        <strain evidence="4 5">PB68.1</strain>
    </source>
</reference>
<dbReference type="STRING" id="286156.Ppb6_03328"/>
<dbReference type="EMBL" id="LOMY01000132">
    <property type="protein sequence ID" value="OCQ51477.1"/>
    <property type="molecule type" value="Genomic_DNA"/>
</dbReference>
<dbReference type="InterPro" id="IPR050330">
    <property type="entry name" value="Bact_OuterMem_StrucFunc"/>
</dbReference>
<feature type="transmembrane region" description="Helical" evidence="2">
    <location>
        <begin position="327"/>
        <end position="349"/>
    </location>
</feature>
<gene>
    <name evidence="4" type="primary">yiaD_2</name>
    <name evidence="4" type="ORF">Ppb6_03328</name>
</gene>
<dbReference type="Pfam" id="PF00691">
    <property type="entry name" value="OmpA"/>
    <property type="match status" value="1"/>
</dbReference>
<feature type="transmembrane region" description="Helical" evidence="2">
    <location>
        <begin position="33"/>
        <end position="50"/>
    </location>
</feature>
<evidence type="ECO:0000256" key="2">
    <source>
        <dbReference type="SAM" id="Phobius"/>
    </source>
</evidence>
<dbReference type="PATRIC" id="fig|286156.4.peg.3797"/>
<feature type="transmembrane region" description="Helical" evidence="2">
    <location>
        <begin position="9"/>
        <end position="27"/>
    </location>
</feature>
<evidence type="ECO:0000259" key="3">
    <source>
        <dbReference type="PROSITE" id="PS51123"/>
    </source>
</evidence>
<sequence>MSLWLQRGLWVWGAGLALLLCLIWLPLSLTGQWVGVVIIVLITLTVGIYTERSRRRERHDDLSALLPPENDRQPVVLVCSDIQDGLFGVEWLRQTPQGCWLCLPSGMSLSDGVETLLAARPSWGGQLSVMAVFNPQQYCDAAMLAGRVRELRWQLSQVRQRHGIPLPLLLTGYLADALQQPDPPWFEWLAGQSSVTVWQEKAAFQPLADWLRQGTVTEQMARFQRGVELTGWADWMKEYILPTCLTPEEGLPPCPPLAMMLTFVPTLPHRLTDHVWQQWWQSRTALKGAGNPPNLPDTTKTMSILPFPDRVLRLLPTGMGLTPVQRALCTALGLFLLAGIIALSCSAWHNRQLLRQVEGDLLHYQSLAITEKDHRAQAVAVLRADDKLLEAYYRDGVPWRLGLGLYQGERLRPWLQAAIASNVTEPPEKKPVTTVIPQTISLNSLALFDVGQAKLKVGSTKVLVNALMNIRAKPGWLIAITGYTDSTGDAAKNRALSLARAEAVRDWLSQTSDIPLACFAVQGEGATRPVATNSTAAGRAANRRVEIRLVPNAVACQRLQQVSGSLSTTTSPVQATSHTQKQESNYGYPRLFVVER</sequence>
<dbReference type="Proteomes" id="UP000093476">
    <property type="component" value="Unassembled WGS sequence"/>
</dbReference>
<proteinExistence type="predicted"/>
<comment type="caution">
    <text evidence="4">The sequence shown here is derived from an EMBL/GenBank/DDBJ whole genome shotgun (WGS) entry which is preliminary data.</text>
</comment>
<dbReference type="PANTHER" id="PTHR30329:SF20">
    <property type="entry name" value="EXPORTED PROTEIN"/>
    <property type="match status" value="1"/>
</dbReference>
<keyword evidence="4" id="KW-0449">Lipoprotein</keyword>
<feature type="domain" description="OmpA-like" evidence="3">
    <location>
        <begin position="435"/>
        <end position="553"/>
    </location>
</feature>
<evidence type="ECO:0000313" key="4">
    <source>
        <dbReference type="EMBL" id="OCQ51477.1"/>
    </source>
</evidence>
<name>A0A1C0U0L3_9GAMM</name>
<keyword evidence="2" id="KW-0812">Transmembrane</keyword>
<accession>A0A1C0U0L3</accession>
<evidence type="ECO:0000313" key="5">
    <source>
        <dbReference type="Proteomes" id="UP000093476"/>
    </source>
</evidence>
<dbReference type="PROSITE" id="PS51123">
    <property type="entry name" value="OMPA_2"/>
    <property type="match status" value="1"/>
</dbReference>
<dbReference type="AlphaFoldDB" id="A0A1C0U0L3"/>
<evidence type="ECO:0000256" key="1">
    <source>
        <dbReference type="PROSITE-ProRule" id="PRU00473"/>
    </source>
</evidence>
<dbReference type="SUPFAM" id="SSF103088">
    <property type="entry name" value="OmpA-like"/>
    <property type="match status" value="1"/>
</dbReference>
<keyword evidence="2" id="KW-1133">Transmembrane helix</keyword>